<dbReference type="NCBIfam" id="TIGR04057">
    <property type="entry name" value="SusC_RagA_signa"/>
    <property type="match status" value="1"/>
</dbReference>
<evidence type="ECO:0000256" key="2">
    <source>
        <dbReference type="ARBA" id="ARBA00022448"/>
    </source>
</evidence>
<keyword evidence="6 7" id="KW-0998">Cell outer membrane</keyword>
<feature type="chain" id="PRO_5020303053" evidence="8">
    <location>
        <begin position="21"/>
        <end position="1031"/>
    </location>
</feature>
<dbReference type="Pfam" id="PF13715">
    <property type="entry name" value="CarbopepD_reg_2"/>
    <property type="match status" value="1"/>
</dbReference>
<keyword evidence="3 7" id="KW-1134">Transmembrane beta strand</keyword>
<dbReference type="Gene3D" id="2.170.130.10">
    <property type="entry name" value="TonB-dependent receptor, plug domain"/>
    <property type="match status" value="1"/>
</dbReference>
<dbReference type="SUPFAM" id="SSF56935">
    <property type="entry name" value="Porins"/>
    <property type="match status" value="1"/>
</dbReference>
<dbReference type="Proteomes" id="UP000307244">
    <property type="component" value="Unassembled WGS sequence"/>
</dbReference>
<keyword evidence="10" id="KW-0675">Receptor</keyword>
<evidence type="ECO:0000256" key="4">
    <source>
        <dbReference type="ARBA" id="ARBA00022692"/>
    </source>
</evidence>
<feature type="signal peptide" evidence="8">
    <location>
        <begin position="1"/>
        <end position="20"/>
    </location>
</feature>
<dbReference type="InterPro" id="IPR037066">
    <property type="entry name" value="Plug_dom_sf"/>
</dbReference>
<dbReference type="Gene3D" id="2.40.170.20">
    <property type="entry name" value="TonB-dependent receptor, beta-barrel domain"/>
    <property type="match status" value="1"/>
</dbReference>
<gene>
    <name evidence="10" type="ORF">FA047_04640</name>
</gene>
<evidence type="ECO:0000256" key="8">
    <source>
        <dbReference type="SAM" id="SignalP"/>
    </source>
</evidence>
<evidence type="ECO:0000256" key="3">
    <source>
        <dbReference type="ARBA" id="ARBA00022452"/>
    </source>
</evidence>
<comment type="caution">
    <text evidence="10">The sequence shown here is derived from an EMBL/GenBank/DDBJ whole genome shotgun (WGS) entry which is preliminary data.</text>
</comment>
<organism evidence="10 11">
    <name type="scientific">Pedobacter frigoris</name>
    <dbReference type="NCBI Taxonomy" id="2571272"/>
    <lineage>
        <taxon>Bacteria</taxon>
        <taxon>Pseudomonadati</taxon>
        <taxon>Bacteroidota</taxon>
        <taxon>Sphingobacteriia</taxon>
        <taxon>Sphingobacteriales</taxon>
        <taxon>Sphingobacteriaceae</taxon>
        <taxon>Pedobacter</taxon>
    </lineage>
</organism>
<keyword evidence="11" id="KW-1185">Reference proteome</keyword>
<dbReference type="PROSITE" id="PS52016">
    <property type="entry name" value="TONB_DEPENDENT_REC_3"/>
    <property type="match status" value="1"/>
</dbReference>
<comment type="similarity">
    <text evidence="7">Belongs to the TonB-dependent receptor family.</text>
</comment>
<dbReference type="InterPro" id="IPR012910">
    <property type="entry name" value="Plug_dom"/>
</dbReference>
<feature type="domain" description="TonB-dependent receptor plug" evidence="9">
    <location>
        <begin position="117"/>
        <end position="225"/>
    </location>
</feature>
<proteinExistence type="inferred from homology"/>
<evidence type="ECO:0000259" key="9">
    <source>
        <dbReference type="Pfam" id="PF07715"/>
    </source>
</evidence>
<dbReference type="OrthoDB" id="9768177at2"/>
<dbReference type="RefSeq" id="WP_136834798.1">
    <property type="nucleotide sequence ID" value="NZ_SWBQ01000001.1"/>
</dbReference>
<evidence type="ECO:0000256" key="1">
    <source>
        <dbReference type="ARBA" id="ARBA00004571"/>
    </source>
</evidence>
<dbReference type="AlphaFoldDB" id="A0A4U1CN85"/>
<evidence type="ECO:0000256" key="5">
    <source>
        <dbReference type="ARBA" id="ARBA00023136"/>
    </source>
</evidence>
<keyword evidence="4 7" id="KW-0812">Transmembrane</keyword>
<evidence type="ECO:0000256" key="6">
    <source>
        <dbReference type="ARBA" id="ARBA00023237"/>
    </source>
</evidence>
<comment type="subcellular location">
    <subcellularLocation>
        <location evidence="1 7">Cell outer membrane</location>
        <topology evidence="1 7">Multi-pass membrane protein</topology>
    </subcellularLocation>
</comment>
<protein>
    <submittedName>
        <fullName evidence="10">TonB-dependent receptor</fullName>
    </submittedName>
</protein>
<keyword evidence="8" id="KW-0732">Signal</keyword>
<keyword evidence="2 7" id="KW-0813">Transport</keyword>
<dbReference type="InterPro" id="IPR008969">
    <property type="entry name" value="CarboxyPept-like_regulatory"/>
</dbReference>
<evidence type="ECO:0000256" key="7">
    <source>
        <dbReference type="PROSITE-ProRule" id="PRU01360"/>
    </source>
</evidence>
<dbReference type="NCBIfam" id="TIGR04056">
    <property type="entry name" value="OMP_RagA_SusC"/>
    <property type="match status" value="1"/>
</dbReference>
<evidence type="ECO:0000313" key="10">
    <source>
        <dbReference type="EMBL" id="TKC09387.1"/>
    </source>
</evidence>
<dbReference type="InterPro" id="IPR023997">
    <property type="entry name" value="TonB-dep_OMP_SusC/RagA_CS"/>
</dbReference>
<dbReference type="EMBL" id="SWBQ01000001">
    <property type="protein sequence ID" value="TKC09387.1"/>
    <property type="molecule type" value="Genomic_DNA"/>
</dbReference>
<dbReference type="Pfam" id="PF07715">
    <property type="entry name" value="Plug"/>
    <property type="match status" value="1"/>
</dbReference>
<keyword evidence="5 7" id="KW-0472">Membrane</keyword>
<reference evidence="10 11" key="1">
    <citation type="submission" date="2019-04" db="EMBL/GenBank/DDBJ databases">
        <title>Pedobacter sp. RP-3-15 sp. nov., isolated from Arctic soil.</title>
        <authorList>
            <person name="Dahal R.H."/>
            <person name="Kim D.-U."/>
        </authorList>
    </citation>
    <scope>NUCLEOTIDE SEQUENCE [LARGE SCALE GENOMIC DNA]</scope>
    <source>
        <strain evidence="10 11">RP-3-15</strain>
    </source>
</reference>
<dbReference type="SUPFAM" id="SSF49464">
    <property type="entry name" value="Carboxypeptidase regulatory domain-like"/>
    <property type="match status" value="1"/>
</dbReference>
<dbReference type="PROSITE" id="PS51257">
    <property type="entry name" value="PROKAR_LIPOPROTEIN"/>
    <property type="match status" value="1"/>
</dbReference>
<evidence type="ECO:0000313" key="11">
    <source>
        <dbReference type="Proteomes" id="UP000307244"/>
    </source>
</evidence>
<name>A0A4U1CN85_9SPHI</name>
<dbReference type="InterPro" id="IPR023996">
    <property type="entry name" value="TonB-dep_OMP_SusC/RagA"/>
</dbReference>
<dbReference type="InterPro" id="IPR039426">
    <property type="entry name" value="TonB-dep_rcpt-like"/>
</dbReference>
<accession>A0A4U1CN85</accession>
<dbReference type="GO" id="GO:0009279">
    <property type="term" value="C:cell outer membrane"/>
    <property type="evidence" value="ECO:0007669"/>
    <property type="project" value="UniProtKB-SubCell"/>
</dbReference>
<sequence length="1031" mass="114233">MKKIIYMAVLIFIACSSAMGQSGRTITGTVSDNAGPIPGVSIFEKDQNTNGTNSDNRGNFKLTLNSSSEILVFKLVGYLTQEISLKGKTKINVVLEDDVKGLEEVVVLGFGQKASKLTNTGATSSITGTEIRQSPSASLQNSLAGRLPGFFSQQRSGQPGRDGAAFQIRGVSTYAGGSNPLIIVDDIEFTIDQVNQIDPNEVESVTILKDASTTAIYGVRGANGVLIVRTRRGESGKPLLSVRSETGIQMPTQRPKVNDGYTTLSLYRERLTNTFVDPATVAPQFFSGNNLEHYRLNDDPYNYPNVNWWDEVLKDVSLQTRINFDISGGSKIAKYFVSLGYIDQGGIFKDFSKDQGYETNYFYNRYNFRSNVDIDPTKDLHIRLDLSGRFGITNEPFDKDWNNGGTTFQYLWNGELSSFSYPVYTPDGQLATSSNPSGIKPNPIANLKYSGYTRSYTNNINLVTQAKQKLDFITPGLSANALVSFASDYGFNRLLRRSGSGTNLEILAYAFNPTTKAFEPWNPNVPRMGYLIRQGGATGTSRLVNLQASLNYARNFGDHNITALALLNQTTSSSNATIPANIRGIASKLNYAYKNKYLLDISAGYNGSDKFESSKKYQLFPAGSIGWNISEEPFFKNNISFIDFMKIRASYGITGNENIGSSIYSYVKAYTYPSGRSYMFGEAPTASNGTVEPTLANTEITWEVQSDANIGLEFNMFKSKLKIEADYFYKKRKDILTTPGTLAGSFGAGVPQYNLGIVSNRGYEVNVTYRDKINSNLSFFGNANVTYAQNKVLYRNDPDYLYPWQERTGRPVGGVFQYTSTGFYQNLAELYTLPRISGTTPLNTLQLGSLKFADLNNDGVIDNYDQEYIGNNQPTYTAGLSFGFSYKGFDISTLFQGSFDYIINIQRGIIGYQRPDRQSIPYNLGRWTPFNAQDAIFPDLSGSAHNTAASSFWYKSGDYIRWKNFEMGYKLPVSFSKKLGLNNIRVYSNGYNMGLVYTALPVFIDPESAVSSSAGEYPQQRIINFGIQVGL</sequence>
<dbReference type="FunFam" id="2.170.130.10:FF:000003">
    <property type="entry name" value="SusC/RagA family TonB-linked outer membrane protein"/>
    <property type="match status" value="1"/>
</dbReference>
<dbReference type="InterPro" id="IPR036942">
    <property type="entry name" value="Beta-barrel_TonB_sf"/>
</dbReference>